<keyword evidence="2" id="KW-1185">Reference proteome</keyword>
<protein>
    <submittedName>
        <fullName evidence="1">Uncharacterized protein</fullName>
    </submittedName>
</protein>
<evidence type="ECO:0000313" key="2">
    <source>
        <dbReference type="Proteomes" id="UP001428817"/>
    </source>
</evidence>
<organism evidence="1 2">
    <name type="scientific">Pseudonocardia eucalypti</name>
    <dbReference type="NCBI Taxonomy" id="648755"/>
    <lineage>
        <taxon>Bacteria</taxon>
        <taxon>Bacillati</taxon>
        <taxon>Actinomycetota</taxon>
        <taxon>Actinomycetes</taxon>
        <taxon>Pseudonocardiales</taxon>
        <taxon>Pseudonocardiaceae</taxon>
        <taxon>Pseudonocardia</taxon>
    </lineage>
</organism>
<dbReference type="Proteomes" id="UP001428817">
    <property type="component" value="Unassembled WGS sequence"/>
</dbReference>
<dbReference type="EMBL" id="BAABJP010000062">
    <property type="protein sequence ID" value="GAA5174820.1"/>
    <property type="molecule type" value="Genomic_DNA"/>
</dbReference>
<reference evidence="2" key="1">
    <citation type="journal article" date="2019" name="Int. J. Syst. Evol. Microbiol.">
        <title>The Global Catalogue of Microorganisms (GCM) 10K type strain sequencing project: providing services to taxonomists for standard genome sequencing and annotation.</title>
        <authorList>
            <consortium name="The Broad Institute Genomics Platform"/>
            <consortium name="The Broad Institute Genome Sequencing Center for Infectious Disease"/>
            <person name="Wu L."/>
            <person name="Ma J."/>
        </authorList>
    </citation>
    <scope>NUCLEOTIDE SEQUENCE [LARGE SCALE GENOMIC DNA]</scope>
    <source>
        <strain evidence="2">JCM 18303</strain>
    </source>
</reference>
<sequence length="106" mass="11567">MTQLPDPLTGISAPDARWTTTNLAEAMPGVLTPLGWTAFGPSVELGTRRAFRLVGALRRDEAGLPADKRERFINVFYGRAAARVDFFLRDGQPHEAAAVLRICAQS</sequence>
<dbReference type="RefSeq" id="WP_185062192.1">
    <property type="nucleotide sequence ID" value="NZ_BAABJP010000062.1"/>
</dbReference>
<evidence type="ECO:0000313" key="1">
    <source>
        <dbReference type="EMBL" id="GAA5174820.1"/>
    </source>
</evidence>
<comment type="caution">
    <text evidence="1">The sequence shown here is derived from an EMBL/GenBank/DDBJ whole genome shotgun (WGS) entry which is preliminary data.</text>
</comment>
<gene>
    <name evidence="1" type="ORF">GCM10023321_79550</name>
</gene>
<accession>A0ABP9RCU4</accession>
<name>A0ABP9RCU4_9PSEU</name>
<proteinExistence type="predicted"/>